<comment type="caution">
    <text evidence="2">The sequence shown here is derived from an EMBL/GenBank/DDBJ whole genome shotgun (WGS) entry which is preliminary data.</text>
</comment>
<sequence>MKPDHRLVEVDGPPRRSNGPPYPDVVASYGFLIAPQAIRGHPYLGLKQASLHHWTCGRGLLRHLGGWGQEAAAVTQGLSSCRGFHRDTISMALFTVLLQGPPADRGIGRKRGMGCRRIHEIPIRAGVWIPRNNSMVGCGEHSKSVKMESEWVGWTYDAPFYKNGGVCALFGLAEVRLMEERHERYEGSRARARAGPLERAVCGGIWVGHKTAADMTQL</sequence>
<evidence type="ECO:0000313" key="2">
    <source>
        <dbReference type="EMBL" id="CAL5131817.1"/>
    </source>
</evidence>
<evidence type="ECO:0000313" key="3">
    <source>
        <dbReference type="Proteomes" id="UP001497525"/>
    </source>
</evidence>
<protein>
    <submittedName>
        <fullName evidence="2">Uncharacterized protein</fullName>
    </submittedName>
</protein>
<dbReference type="AlphaFoldDB" id="A0AAV2T2Y6"/>
<evidence type="ECO:0000256" key="1">
    <source>
        <dbReference type="SAM" id="MobiDB-lite"/>
    </source>
</evidence>
<name>A0AAV2T2Y6_CALDB</name>
<dbReference type="EMBL" id="CAXLJL010000105">
    <property type="protein sequence ID" value="CAL5131817.1"/>
    <property type="molecule type" value="Genomic_DNA"/>
</dbReference>
<proteinExistence type="predicted"/>
<dbReference type="Proteomes" id="UP001497525">
    <property type="component" value="Unassembled WGS sequence"/>
</dbReference>
<accession>A0AAV2T2Y6</accession>
<reference evidence="2" key="1">
    <citation type="submission" date="2024-06" db="EMBL/GenBank/DDBJ databases">
        <authorList>
            <person name="Liu X."/>
            <person name="Lenzi L."/>
            <person name="Haldenby T S."/>
            <person name="Uol C."/>
        </authorList>
    </citation>
    <scope>NUCLEOTIDE SEQUENCE</scope>
</reference>
<gene>
    <name evidence="2" type="ORF">CDAUBV1_LOCUS4355</name>
</gene>
<feature type="region of interest" description="Disordered" evidence="1">
    <location>
        <begin position="1"/>
        <end position="21"/>
    </location>
</feature>
<feature type="compositionally biased region" description="Basic and acidic residues" evidence="1">
    <location>
        <begin position="1"/>
        <end position="14"/>
    </location>
</feature>
<organism evidence="2 3">
    <name type="scientific">Calicophoron daubneyi</name>
    <name type="common">Rumen fluke</name>
    <name type="synonym">Paramphistomum daubneyi</name>
    <dbReference type="NCBI Taxonomy" id="300641"/>
    <lineage>
        <taxon>Eukaryota</taxon>
        <taxon>Metazoa</taxon>
        <taxon>Spiralia</taxon>
        <taxon>Lophotrochozoa</taxon>
        <taxon>Platyhelminthes</taxon>
        <taxon>Trematoda</taxon>
        <taxon>Digenea</taxon>
        <taxon>Plagiorchiida</taxon>
        <taxon>Pronocephalata</taxon>
        <taxon>Paramphistomoidea</taxon>
        <taxon>Paramphistomidae</taxon>
        <taxon>Calicophoron</taxon>
    </lineage>
</organism>